<organism evidence="2 3">
    <name type="scientific">Phyllosticta citriasiana</name>
    <dbReference type="NCBI Taxonomy" id="595635"/>
    <lineage>
        <taxon>Eukaryota</taxon>
        <taxon>Fungi</taxon>
        <taxon>Dikarya</taxon>
        <taxon>Ascomycota</taxon>
        <taxon>Pezizomycotina</taxon>
        <taxon>Dothideomycetes</taxon>
        <taxon>Dothideomycetes incertae sedis</taxon>
        <taxon>Botryosphaeriales</taxon>
        <taxon>Phyllostictaceae</taxon>
        <taxon>Phyllosticta</taxon>
    </lineage>
</organism>
<feature type="compositionally biased region" description="Polar residues" evidence="1">
    <location>
        <begin position="88"/>
        <end position="108"/>
    </location>
</feature>
<gene>
    <name evidence="2" type="ORF">IWZ03DRAFT_308052</name>
</gene>
<dbReference type="EMBL" id="JBBPHU010000003">
    <property type="protein sequence ID" value="KAK7520144.1"/>
    <property type="molecule type" value="Genomic_DNA"/>
</dbReference>
<feature type="compositionally biased region" description="Pro residues" evidence="1">
    <location>
        <begin position="187"/>
        <end position="201"/>
    </location>
</feature>
<proteinExistence type="predicted"/>
<feature type="region of interest" description="Disordered" evidence="1">
    <location>
        <begin position="353"/>
        <end position="409"/>
    </location>
</feature>
<feature type="compositionally biased region" description="Basic and acidic residues" evidence="1">
    <location>
        <begin position="394"/>
        <end position="403"/>
    </location>
</feature>
<feature type="region of interest" description="Disordered" evidence="1">
    <location>
        <begin position="213"/>
        <end position="267"/>
    </location>
</feature>
<feature type="compositionally biased region" description="Pro residues" evidence="1">
    <location>
        <begin position="538"/>
        <end position="555"/>
    </location>
</feature>
<evidence type="ECO:0000313" key="3">
    <source>
        <dbReference type="Proteomes" id="UP001363622"/>
    </source>
</evidence>
<feature type="compositionally biased region" description="Low complexity" evidence="1">
    <location>
        <begin position="220"/>
        <end position="229"/>
    </location>
</feature>
<dbReference type="Proteomes" id="UP001363622">
    <property type="component" value="Unassembled WGS sequence"/>
</dbReference>
<feature type="region of interest" description="Disordered" evidence="1">
    <location>
        <begin position="1"/>
        <end position="201"/>
    </location>
</feature>
<comment type="caution">
    <text evidence="2">The sequence shown here is derived from an EMBL/GenBank/DDBJ whole genome shotgun (WGS) entry which is preliminary data.</text>
</comment>
<feature type="compositionally biased region" description="Polar residues" evidence="1">
    <location>
        <begin position="488"/>
        <end position="503"/>
    </location>
</feature>
<keyword evidence="3" id="KW-1185">Reference proteome</keyword>
<evidence type="ECO:0000256" key="1">
    <source>
        <dbReference type="SAM" id="MobiDB-lite"/>
    </source>
</evidence>
<name>A0ABR1KTL3_9PEZI</name>
<accession>A0ABR1KTL3</accession>
<evidence type="ECO:0000313" key="2">
    <source>
        <dbReference type="EMBL" id="KAK7520144.1"/>
    </source>
</evidence>
<feature type="compositionally biased region" description="Low complexity" evidence="1">
    <location>
        <begin position="110"/>
        <end position="123"/>
    </location>
</feature>
<feature type="compositionally biased region" description="Acidic residues" evidence="1">
    <location>
        <begin position="238"/>
        <end position="249"/>
    </location>
</feature>
<protein>
    <submittedName>
        <fullName evidence="2">Uncharacterized protein</fullName>
    </submittedName>
</protein>
<feature type="region of interest" description="Disordered" evidence="1">
    <location>
        <begin position="449"/>
        <end position="559"/>
    </location>
</feature>
<feature type="compositionally biased region" description="Basic and acidic residues" evidence="1">
    <location>
        <begin position="353"/>
        <end position="365"/>
    </location>
</feature>
<reference evidence="2 3" key="1">
    <citation type="submission" date="2024-04" db="EMBL/GenBank/DDBJ databases">
        <title>Phyllosticta paracitricarpa is synonymous to the EU quarantine fungus P. citricarpa based on phylogenomic analyses.</title>
        <authorList>
            <consortium name="Lawrence Berkeley National Laboratory"/>
            <person name="Van Ingen-Buijs V.A."/>
            <person name="Van Westerhoven A.C."/>
            <person name="Haridas S."/>
            <person name="Skiadas P."/>
            <person name="Martin F."/>
            <person name="Groenewald J.Z."/>
            <person name="Crous P.W."/>
            <person name="Seidl M.F."/>
        </authorList>
    </citation>
    <scope>NUCLEOTIDE SEQUENCE [LARGE SCALE GENOMIC DNA]</scope>
    <source>
        <strain evidence="2 3">CBS 123371</strain>
    </source>
</reference>
<feature type="compositionally biased region" description="Basic and acidic residues" evidence="1">
    <location>
        <begin position="463"/>
        <end position="483"/>
    </location>
</feature>
<feature type="compositionally biased region" description="Low complexity" evidence="1">
    <location>
        <begin position="250"/>
        <end position="265"/>
    </location>
</feature>
<sequence>MSSSPPAPKRRFMPEPVETTQKSSRRFAPEPVETTTKSTRKFAVQPVETTAKSSRRFAPEPVETTARSSKDPPAAEPPTKRKFAPQPVETTTRSNRNGRVANGINSSYVAPAEASANSAGAQSTPQIDVDSPQAESRPRRKFAPQLIETAKRSRKAGDVGPTIDEADRTEATPDDGGVRSPARRPRPCPMPAPPVNSPNVCVPPVPQALEARRLGIPMARSDSLSSSRSHSFRVPDLDTIESSESDGEDTPSLSMSPSSSSDLSTAFNHATRLRESVDERFSGFLLEIAAKAAEKQMREQAMAAFPNDDHHEPVDHFITNEPDELDDEAKEDGERRESFTKVNWELLAMQKHMEEKNETKQKEPPKTAADPVKTGPWGEPVWGQPTSKSPWESAAKKDREMHGMQKGARPPMLGYDIVFPRCPSPEPAKFDVTQGSEALRNSMCYLTEQSNNSEPHTGLWRGACEKEDTKERKETAKSKEPHTRTQRSKGSSLLWSGPQSRQPSRGGLWNGCCVDTGPQPNEQTGMLTPRIEVDNPFDSPPPTPARPPPTPPPSNPDMHSVQEKLTAQQAIEEEFSDAFVTQVYNYLSLGYPSIARNFDEELSKISRISVDELRQDDDLAMARGYIRLGDDNNAKDAGITEETCMRWRALRVYIYEWAKQQPRMVPAGRALGGFGVSARRGSWAW</sequence>